<dbReference type="GO" id="GO:0051082">
    <property type="term" value="F:unfolded protein binding"/>
    <property type="evidence" value="ECO:0007669"/>
    <property type="project" value="InterPro"/>
</dbReference>
<accession>A0A537IXC2</accession>
<comment type="caution">
    <text evidence="3">The sequence shown here is derived from an EMBL/GenBank/DDBJ whole genome shotgun (WGS) entry which is preliminary data.</text>
</comment>
<keyword evidence="2" id="KW-0732">Signal</keyword>
<dbReference type="EMBL" id="VBAP01000036">
    <property type="protein sequence ID" value="TMI75915.1"/>
    <property type="molecule type" value="Genomic_DNA"/>
</dbReference>
<evidence type="ECO:0000256" key="1">
    <source>
        <dbReference type="ARBA" id="ARBA00009091"/>
    </source>
</evidence>
<evidence type="ECO:0000313" key="3">
    <source>
        <dbReference type="EMBL" id="TMI75915.1"/>
    </source>
</evidence>
<dbReference type="Gene3D" id="3.30.910.20">
    <property type="entry name" value="Skp domain"/>
    <property type="match status" value="1"/>
</dbReference>
<dbReference type="AlphaFoldDB" id="A0A537IXC2"/>
<name>A0A537IXC2_9BACT</name>
<dbReference type="InterPro" id="IPR024930">
    <property type="entry name" value="Skp_dom_sf"/>
</dbReference>
<dbReference type="PANTHER" id="PTHR35089">
    <property type="entry name" value="CHAPERONE PROTEIN SKP"/>
    <property type="match status" value="1"/>
</dbReference>
<dbReference type="SUPFAM" id="SSF111384">
    <property type="entry name" value="OmpH-like"/>
    <property type="match status" value="1"/>
</dbReference>
<dbReference type="Pfam" id="PF03938">
    <property type="entry name" value="OmpH"/>
    <property type="match status" value="1"/>
</dbReference>
<comment type="similarity">
    <text evidence="1">Belongs to the Skp family.</text>
</comment>
<dbReference type="InterPro" id="IPR005632">
    <property type="entry name" value="Chaperone_Skp"/>
</dbReference>
<dbReference type="Proteomes" id="UP000318834">
    <property type="component" value="Unassembled WGS sequence"/>
</dbReference>
<organism evidence="3 4">
    <name type="scientific">Candidatus Segetimicrobium genomatis</name>
    <dbReference type="NCBI Taxonomy" id="2569760"/>
    <lineage>
        <taxon>Bacteria</taxon>
        <taxon>Bacillati</taxon>
        <taxon>Candidatus Sysuimicrobiota</taxon>
        <taxon>Candidatus Sysuimicrobiia</taxon>
        <taxon>Candidatus Sysuimicrobiales</taxon>
        <taxon>Candidatus Segetimicrobiaceae</taxon>
        <taxon>Candidatus Segetimicrobium</taxon>
    </lineage>
</organism>
<evidence type="ECO:0000256" key="2">
    <source>
        <dbReference type="ARBA" id="ARBA00022729"/>
    </source>
</evidence>
<dbReference type="PANTHER" id="PTHR35089:SF1">
    <property type="entry name" value="CHAPERONE PROTEIN SKP"/>
    <property type="match status" value="1"/>
</dbReference>
<dbReference type="GO" id="GO:0005829">
    <property type="term" value="C:cytosol"/>
    <property type="evidence" value="ECO:0007669"/>
    <property type="project" value="TreeGrafter"/>
</dbReference>
<dbReference type="GO" id="GO:0050821">
    <property type="term" value="P:protein stabilization"/>
    <property type="evidence" value="ECO:0007669"/>
    <property type="project" value="TreeGrafter"/>
</dbReference>
<dbReference type="SMART" id="SM00935">
    <property type="entry name" value="OmpH"/>
    <property type="match status" value="1"/>
</dbReference>
<reference evidence="3 4" key="1">
    <citation type="journal article" date="2019" name="Nat. Microbiol.">
        <title>Mediterranean grassland soil C-N compound turnover is dependent on rainfall and depth, and is mediated by genomically divergent microorganisms.</title>
        <authorList>
            <person name="Diamond S."/>
            <person name="Andeer P.F."/>
            <person name="Li Z."/>
            <person name="Crits-Christoph A."/>
            <person name="Burstein D."/>
            <person name="Anantharaman K."/>
            <person name="Lane K.R."/>
            <person name="Thomas B.C."/>
            <person name="Pan C."/>
            <person name="Northen T.R."/>
            <person name="Banfield J.F."/>
        </authorList>
    </citation>
    <scope>NUCLEOTIDE SEQUENCE [LARGE SCALE GENOMIC DNA]</scope>
    <source>
        <strain evidence="3">NP_8</strain>
    </source>
</reference>
<protein>
    <submittedName>
        <fullName evidence="3">OmpH family outer membrane protein</fullName>
    </submittedName>
</protein>
<evidence type="ECO:0000313" key="4">
    <source>
        <dbReference type="Proteomes" id="UP000318834"/>
    </source>
</evidence>
<gene>
    <name evidence="3" type="ORF">E6H05_05320</name>
</gene>
<sequence length="153" mass="17028">MQIRGKTIRTIWLGAGAAAVLLILTGLVAWQGGSVLGQSFSIGYVDMQRALDSHPRKASSERALQEFFQAKQREFQERAKSLGPVQRQELDRQLQQEFVQKREELLSGLDKDIRTAVEKVSRDRGVSFVLDRAVVLYGGVDLTDAVIAQLTAK</sequence>
<proteinExistence type="inferred from homology"/>